<dbReference type="OrthoDB" id="671439at2759"/>
<evidence type="ECO:0000313" key="3">
    <source>
        <dbReference type="Proteomes" id="UP000799536"/>
    </source>
</evidence>
<dbReference type="PANTHER" id="PTHR14209:SF19">
    <property type="entry name" value="ISOAMYL ACETATE-HYDROLYZING ESTERASE 1 HOMOLOG"/>
    <property type="match status" value="1"/>
</dbReference>
<dbReference type="Pfam" id="PF13472">
    <property type="entry name" value="Lipase_GDSL_2"/>
    <property type="match status" value="1"/>
</dbReference>
<dbReference type="InterPro" id="IPR036514">
    <property type="entry name" value="SGNH_hydro_sf"/>
</dbReference>
<keyword evidence="3" id="KW-1185">Reference proteome</keyword>
<evidence type="ECO:0000259" key="1">
    <source>
        <dbReference type="Pfam" id="PF13472"/>
    </source>
</evidence>
<organism evidence="2 3">
    <name type="scientific">Delitschia confertaspora ATCC 74209</name>
    <dbReference type="NCBI Taxonomy" id="1513339"/>
    <lineage>
        <taxon>Eukaryota</taxon>
        <taxon>Fungi</taxon>
        <taxon>Dikarya</taxon>
        <taxon>Ascomycota</taxon>
        <taxon>Pezizomycotina</taxon>
        <taxon>Dothideomycetes</taxon>
        <taxon>Pleosporomycetidae</taxon>
        <taxon>Pleosporales</taxon>
        <taxon>Delitschiaceae</taxon>
        <taxon>Delitschia</taxon>
    </lineage>
</organism>
<sequence length="260" mass="29197">MVLYDQFFLFGDSITQESFSQERGFGFSAGLQDAYIRRLDVINRGFSGYNTRQALKVLPKIIPSPEEACIRLMTVFFGANDASLADAKNNQHVPLEEYKENLKKIITHPLIRAHDARIILIAPGPVNEHAQWPVDKERGHEKVCRTAASTKIYAAAACEVGKELGVPVVDLWGAFMATTEWKAENWKSGDPLPGSQDIAENEALVDLMHDGLHFNPQGYRILLNETMKAISTNWPEQMPENLSMVLPPWNDEAAWKAFEV</sequence>
<dbReference type="InterPro" id="IPR045136">
    <property type="entry name" value="Iah1-like"/>
</dbReference>
<dbReference type="PANTHER" id="PTHR14209">
    <property type="entry name" value="ISOAMYL ACETATE-HYDROLYZING ESTERASE 1"/>
    <property type="match status" value="1"/>
</dbReference>
<proteinExistence type="predicted"/>
<dbReference type="EMBL" id="ML993859">
    <property type="protein sequence ID" value="KAF2205263.1"/>
    <property type="molecule type" value="Genomic_DNA"/>
</dbReference>
<feature type="domain" description="SGNH hydrolase-type esterase" evidence="1">
    <location>
        <begin position="9"/>
        <end position="221"/>
    </location>
</feature>
<dbReference type="Proteomes" id="UP000799536">
    <property type="component" value="Unassembled WGS sequence"/>
</dbReference>
<name>A0A9P4JT43_9PLEO</name>
<dbReference type="SUPFAM" id="SSF52266">
    <property type="entry name" value="SGNH hydrolase"/>
    <property type="match status" value="1"/>
</dbReference>
<dbReference type="AlphaFoldDB" id="A0A9P4JT43"/>
<comment type="caution">
    <text evidence="2">The sequence shown here is derived from an EMBL/GenBank/DDBJ whole genome shotgun (WGS) entry which is preliminary data.</text>
</comment>
<gene>
    <name evidence="2" type="ORF">GQ43DRAFT_477513</name>
</gene>
<keyword evidence="2" id="KW-0378">Hydrolase</keyword>
<dbReference type="Gene3D" id="3.40.50.1110">
    <property type="entry name" value="SGNH hydrolase"/>
    <property type="match status" value="1"/>
</dbReference>
<evidence type="ECO:0000313" key="2">
    <source>
        <dbReference type="EMBL" id="KAF2205263.1"/>
    </source>
</evidence>
<dbReference type="CDD" id="cd01838">
    <property type="entry name" value="Isoamyl_acetate_hydrolase_like"/>
    <property type="match status" value="1"/>
</dbReference>
<protein>
    <submittedName>
        <fullName evidence="2">SGNH hydrolase</fullName>
    </submittedName>
</protein>
<accession>A0A9P4JT43</accession>
<reference evidence="2" key="1">
    <citation type="journal article" date="2020" name="Stud. Mycol.">
        <title>101 Dothideomycetes genomes: a test case for predicting lifestyles and emergence of pathogens.</title>
        <authorList>
            <person name="Haridas S."/>
            <person name="Albert R."/>
            <person name="Binder M."/>
            <person name="Bloem J."/>
            <person name="Labutti K."/>
            <person name="Salamov A."/>
            <person name="Andreopoulos B."/>
            <person name="Baker S."/>
            <person name="Barry K."/>
            <person name="Bills G."/>
            <person name="Bluhm B."/>
            <person name="Cannon C."/>
            <person name="Castanera R."/>
            <person name="Culley D."/>
            <person name="Daum C."/>
            <person name="Ezra D."/>
            <person name="Gonzalez J."/>
            <person name="Henrissat B."/>
            <person name="Kuo A."/>
            <person name="Liang C."/>
            <person name="Lipzen A."/>
            <person name="Lutzoni F."/>
            <person name="Magnuson J."/>
            <person name="Mondo S."/>
            <person name="Nolan M."/>
            <person name="Ohm R."/>
            <person name="Pangilinan J."/>
            <person name="Park H.-J."/>
            <person name="Ramirez L."/>
            <person name="Alfaro M."/>
            <person name="Sun H."/>
            <person name="Tritt A."/>
            <person name="Yoshinaga Y."/>
            <person name="Zwiers L.-H."/>
            <person name="Turgeon B."/>
            <person name="Goodwin S."/>
            <person name="Spatafora J."/>
            <person name="Crous P."/>
            <person name="Grigoriev I."/>
        </authorList>
    </citation>
    <scope>NUCLEOTIDE SEQUENCE</scope>
    <source>
        <strain evidence="2">ATCC 74209</strain>
    </source>
</reference>
<dbReference type="GO" id="GO:0016787">
    <property type="term" value="F:hydrolase activity"/>
    <property type="evidence" value="ECO:0007669"/>
    <property type="project" value="UniProtKB-KW"/>
</dbReference>
<dbReference type="InterPro" id="IPR013830">
    <property type="entry name" value="SGNH_hydro"/>
</dbReference>